<feature type="transmembrane region" description="Helical" evidence="1">
    <location>
        <begin position="80"/>
        <end position="99"/>
    </location>
</feature>
<dbReference type="OrthoDB" id="95800at2"/>
<name>C8PQQ7_9SPIR</name>
<keyword evidence="1" id="KW-0472">Membrane</keyword>
<keyword evidence="1" id="KW-1133">Transmembrane helix</keyword>
<organism evidence="2 3">
    <name type="scientific">Treponema vincentii ATCC 35580</name>
    <dbReference type="NCBI Taxonomy" id="596324"/>
    <lineage>
        <taxon>Bacteria</taxon>
        <taxon>Pseudomonadati</taxon>
        <taxon>Spirochaetota</taxon>
        <taxon>Spirochaetia</taxon>
        <taxon>Spirochaetales</taxon>
        <taxon>Treponemataceae</taxon>
        <taxon>Treponema</taxon>
    </lineage>
</organism>
<evidence type="ECO:0000256" key="1">
    <source>
        <dbReference type="SAM" id="Phobius"/>
    </source>
</evidence>
<feature type="transmembrane region" description="Helical" evidence="1">
    <location>
        <begin position="140"/>
        <end position="169"/>
    </location>
</feature>
<dbReference type="Pfam" id="PF22564">
    <property type="entry name" value="HAAS"/>
    <property type="match status" value="1"/>
</dbReference>
<evidence type="ECO:0008006" key="4">
    <source>
        <dbReference type="Google" id="ProtNLM"/>
    </source>
</evidence>
<dbReference type="AlphaFoldDB" id="C8PQQ7"/>
<accession>C8PQQ7</accession>
<keyword evidence="1" id="KW-0812">Transmembrane</keyword>
<dbReference type="STRING" id="596324.TREVI0001_1634"/>
<proteinExistence type="predicted"/>
<sequence length="179" mass="19106">MTRKEFMAELAARLHRLPQEDLQAALQYYEEYFDEAGSQNEQAVINELKSPAHVASKILSDYAVKEAKKARASTKSGWRAFWFTILAICAAPVAVPLIIASVVIIIALGFAGFAVVFALVIAAGAIFIKGIGSLFLGSASALLLFGSALILVGFALLIFHGISALIAGIGTHIKNKSDR</sequence>
<dbReference type="EMBL" id="ACYH01000038">
    <property type="protein sequence ID" value="EEV20221.1"/>
    <property type="molecule type" value="Genomic_DNA"/>
</dbReference>
<dbReference type="RefSeq" id="WP_006188912.1">
    <property type="nucleotide sequence ID" value="NZ_ACYH01000038.1"/>
</dbReference>
<evidence type="ECO:0000313" key="2">
    <source>
        <dbReference type="EMBL" id="EEV20221.1"/>
    </source>
</evidence>
<evidence type="ECO:0000313" key="3">
    <source>
        <dbReference type="Proteomes" id="UP000004509"/>
    </source>
</evidence>
<gene>
    <name evidence="2" type="ORF">TREVI0001_1634</name>
</gene>
<protein>
    <recommendedName>
        <fullName evidence="4">DUF1700 domain-containing protein</fullName>
    </recommendedName>
</protein>
<dbReference type="eggNOG" id="COG4709">
    <property type="taxonomic scope" value="Bacteria"/>
</dbReference>
<feature type="transmembrane region" description="Helical" evidence="1">
    <location>
        <begin position="105"/>
        <end position="128"/>
    </location>
</feature>
<comment type="caution">
    <text evidence="2">The sequence shown here is derived from an EMBL/GenBank/DDBJ whole genome shotgun (WGS) entry which is preliminary data.</text>
</comment>
<dbReference type="Proteomes" id="UP000004509">
    <property type="component" value="Unassembled WGS sequence"/>
</dbReference>
<reference evidence="2 3" key="1">
    <citation type="submission" date="2009-07" db="EMBL/GenBank/DDBJ databases">
        <authorList>
            <person name="Madupu R."/>
            <person name="Sebastian Y."/>
            <person name="Durkin A.S."/>
            <person name="Torralba M."/>
            <person name="Methe B."/>
            <person name="Sutton G.G."/>
            <person name="Strausberg R.L."/>
            <person name="Nelson K.E."/>
        </authorList>
    </citation>
    <scope>NUCLEOTIDE SEQUENCE [LARGE SCALE GENOMIC DNA]</scope>
    <source>
        <strain evidence="2 3">ATCC 35580</strain>
    </source>
</reference>